<feature type="compositionally biased region" description="Low complexity" evidence="2">
    <location>
        <begin position="32"/>
        <end position="44"/>
    </location>
</feature>
<reference evidence="3 4" key="1">
    <citation type="journal article" date="2012" name="Eukaryot. Cell">
        <title>Genome sequence of the Trichosporon asahii environmental strain CBS 8904.</title>
        <authorList>
            <person name="Yang R.Y."/>
            <person name="Li H.T."/>
            <person name="Zhu H."/>
            <person name="Zhou G.P."/>
            <person name="Wang M."/>
            <person name="Wang L."/>
        </authorList>
    </citation>
    <scope>NUCLEOTIDE SEQUENCE [LARGE SCALE GENOMIC DNA]</scope>
    <source>
        <strain evidence="3 4">CBS 8904</strain>
    </source>
</reference>
<comment type="caution">
    <text evidence="3">The sequence shown here is derived from an EMBL/GenBank/DDBJ whole genome shotgun (WGS) entry which is preliminary data.</text>
</comment>
<feature type="compositionally biased region" description="Polar residues" evidence="2">
    <location>
        <begin position="881"/>
        <end position="895"/>
    </location>
</feature>
<proteinExistence type="predicted"/>
<feature type="region of interest" description="Disordered" evidence="2">
    <location>
        <begin position="23"/>
        <end position="53"/>
    </location>
</feature>
<dbReference type="eggNOG" id="ENOG502QVFV">
    <property type="taxonomic scope" value="Eukaryota"/>
</dbReference>
<feature type="coiled-coil region" evidence="1">
    <location>
        <begin position="1105"/>
        <end position="1146"/>
    </location>
</feature>
<feature type="compositionally biased region" description="Low complexity" evidence="2">
    <location>
        <begin position="371"/>
        <end position="391"/>
    </location>
</feature>
<feature type="compositionally biased region" description="Polar residues" evidence="2">
    <location>
        <begin position="786"/>
        <end position="795"/>
    </location>
</feature>
<feature type="region of interest" description="Disordered" evidence="2">
    <location>
        <begin position="509"/>
        <end position="691"/>
    </location>
</feature>
<evidence type="ECO:0000256" key="1">
    <source>
        <dbReference type="SAM" id="Coils"/>
    </source>
</evidence>
<feature type="compositionally biased region" description="Low complexity" evidence="2">
    <location>
        <begin position="586"/>
        <end position="600"/>
    </location>
</feature>
<gene>
    <name evidence="3" type="ORF">A1Q2_01588</name>
</gene>
<sequence>MFSNNRDYIDSIDVEESMGDLYGSRGRHGHMHGSSVSSLGSLASPVKESSSGGPPPLYCTLFLFDDKLLIAKRQSTSVNGRKVTGLEDVSKLVRSGGGVAVKEKDGAKNWKLSYRGTVNILDVIAVDLGDGDFQLFLEKPLMDQSDRWSGRPLRTYTAVNPPTPIGLDPATARSDKLRFIQNLWALQAMARTKVLPSQLKEIPRVLTSHNDVSMDSEHMRVKLYWNLWTRKGWESEHTKAKVAMQVSDENEERSQSDLTCLGPPNLVFRLVAIEGDLVRIAYSGPNTMLQTTVCHLEDINMRLVSIISDQGCLKFDTSNIVQPHLLSTPGKRASRLNFLTGTASSRSNFGGSSYGSSINSHISTNEAKSISSAGRSPLSPRSPRSPTTPQRKASGAIDIPPPPVREEEEEAPLGTVFQRAPQPHSPGQIPSPGSRISRVQMMREQIELRQHNSLESPSTPPKDLPIRNGRSPVRSGIATFAQSIAGNESRVLSPSPSKPKRMDEPLVFNTAASNLKRTDTLLSRTNTMSPRGPRRNPSVRKKAEDQHPPSRGTRSRSASPTKIPSPTRVLSPGPTATIPSPSRVLSPGPMSSIPSPSRVRSPPPTSIPSPSRVLSPGPPSRALSPSLPRPPSRTMSAGLMNAGLMSPQRARSPGLASPARSPARSVSPAEGVRTPTKTGYIPPLPPPTPTVEEEVLLDEEPMVASPVMSPMRAQSPAPPVSRPMSPHGRALPQPPGPAGNAMSFNLNSIPLGTSPMRLPMLGPDGVLVPPQGPPSALARSPVPSAVCTTGHSLNVPSPQPSRQPSPQTSPKASPRQPPRQVTDENSPSGYADDSPVLSTKRQHKAEYSSPRKRVPSDTMRVASNGSEKYGSVGLGKGPRPRNTTPKGRKTSGTLTPTRRVSAMSNVSVVGAGTRSVSAKSDATMQTTDIDDVVMSDHADLPTAADSARQRIADARKLARRLRQDTGHVRKHTAMRGAGVLRSPRVRGLADGNDELDDVTRALAHSSDKLESTLVSALADAERVRMLVRSYDAHATRTASLESAIEEARERTSQLEAQIQQGKEAHELLRSQLAAKELEVEEMYNAFNAELDGMYNDATLELLPQTEAMRADLQQTKTRRNALEVENSKLRLEREEMELRIRQMAEVLARNGLTLGYD</sequence>
<feature type="coiled-coil region" evidence="1">
    <location>
        <begin position="1037"/>
        <end position="1064"/>
    </location>
</feature>
<feature type="region of interest" description="Disordered" evidence="2">
    <location>
        <begin position="366"/>
        <end position="434"/>
    </location>
</feature>
<feature type="compositionally biased region" description="Low complexity" evidence="2">
    <location>
        <begin position="649"/>
        <end position="669"/>
    </location>
</feature>
<feature type="compositionally biased region" description="Polar residues" evidence="2">
    <location>
        <begin position="742"/>
        <end position="751"/>
    </location>
</feature>
<accession>K1W5A6</accession>
<name>K1W5A6_TRIAC</name>
<feature type="compositionally biased region" description="Polar residues" evidence="2">
    <location>
        <begin position="485"/>
        <end position="495"/>
    </location>
</feature>
<protein>
    <submittedName>
        <fullName evidence="3">Uncharacterized protein</fullName>
    </submittedName>
</protein>
<feature type="region of interest" description="Disordered" evidence="2">
    <location>
        <begin position="708"/>
        <end position="895"/>
    </location>
</feature>
<feature type="region of interest" description="Disordered" evidence="2">
    <location>
        <begin position="485"/>
        <end position="504"/>
    </location>
</feature>
<dbReference type="Proteomes" id="UP000006757">
    <property type="component" value="Unassembled WGS sequence"/>
</dbReference>
<evidence type="ECO:0000313" key="4">
    <source>
        <dbReference type="Proteomes" id="UP000006757"/>
    </source>
</evidence>
<feature type="compositionally biased region" description="Low complexity" evidence="2">
    <location>
        <begin position="608"/>
        <end position="626"/>
    </location>
</feature>
<dbReference type="HOGENOM" id="CLU_275730_0_0_1"/>
<keyword evidence="1" id="KW-0175">Coiled coil</keyword>
<feature type="compositionally biased region" description="Polar residues" evidence="2">
    <location>
        <begin position="555"/>
        <end position="564"/>
    </location>
</feature>
<organism evidence="3 4">
    <name type="scientific">Trichosporon asahii var. asahii (strain CBS 8904)</name>
    <name type="common">Yeast</name>
    <dbReference type="NCBI Taxonomy" id="1220162"/>
    <lineage>
        <taxon>Eukaryota</taxon>
        <taxon>Fungi</taxon>
        <taxon>Dikarya</taxon>
        <taxon>Basidiomycota</taxon>
        <taxon>Agaricomycotina</taxon>
        <taxon>Tremellomycetes</taxon>
        <taxon>Trichosporonales</taxon>
        <taxon>Trichosporonaceae</taxon>
        <taxon>Trichosporon</taxon>
    </lineage>
</organism>
<dbReference type="InParanoid" id="K1W5A6"/>
<dbReference type="EMBL" id="AMBO01000234">
    <property type="protein sequence ID" value="EKD04113.1"/>
    <property type="molecule type" value="Genomic_DNA"/>
</dbReference>
<keyword evidence="4" id="KW-1185">Reference proteome</keyword>
<evidence type="ECO:0000313" key="3">
    <source>
        <dbReference type="EMBL" id="EKD04113.1"/>
    </source>
</evidence>
<dbReference type="STRING" id="1220162.K1W5A6"/>
<evidence type="ECO:0000256" key="2">
    <source>
        <dbReference type="SAM" id="MobiDB-lite"/>
    </source>
</evidence>
<feature type="compositionally biased region" description="Polar residues" evidence="2">
    <location>
        <begin position="510"/>
        <end position="529"/>
    </location>
</feature>
<dbReference type="AlphaFoldDB" id="K1W5A6"/>
<feature type="region of interest" description="Disordered" evidence="2">
    <location>
        <begin position="449"/>
        <end position="470"/>
    </location>
</feature>